<dbReference type="Proteomes" id="UP001516464">
    <property type="component" value="Unassembled WGS sequence"/>
</dbReference>
<gene>
    <name evidence="1" type="ORF">TCON_1654</name>
</gene>
<dbReference type="EMBL" id="SBIQ01000124">
    <property type="protein sequence ID" value="KAF7683131.1"/>
    <property type="molecule type" value="Genomic_DNA"/>
</dbReference>
<organism evidence="1 2">
    <name type="scientific">Astathelohania contejeani</name>
    <dbReference type="NCBI Taxonomy" id="164912"/>
    <lineage>
        <taxon>Eukaryota</taxon>
        <taxon>Fungi</taxon>
        <taxon>Fungi incertae sedis</taxon>
        <taxon>Microsporidia</taxon>
        <taxon>Astathelohaniidae</taxon>
        <taxon>Astathelohania</taxon>
    </lineage>
</organism>
<comment type="caution">
    <text evidence="1">The sequence shown here is derived from an EMBL/GenBank/DDBJ whole genome shotgun (WGS) entry which is preliminary data.</text>
</comment>
<evidence type="ECO:0008006" key="3">
    <source>
        <dbReference type="Google" id="ProtNLM"/>
    </source>
</evidence>
<keyword evidence="2" id="KW-1185">Reference proteome</keyword>
<protein>
    <recommendedName>
        <fullName evidence="3">Proliferating cell nuclear antigen</fullName>
    </recommendedName>
</protein>
<evidence type="ECO:0000313" key="1">
    <source>
        <dbReference type="EMBL" id="KAF7683131.1"/>
    </source>
</evidence>
<accession>A0ABQ7HY87</accession>
<reference evidence="1 2" key="1">
    <citation type="submission" date="2019-01" db="EMBL/GenBank/DDBJ databases">
        <title>Genomes sequencing and comparative genomics of infectious freshwater microsporidia, Cucumispora dikerogammari and Thelohania contejeani.</title>
        <authorList>
            <person name="Cormier A."/>
            <person name="Giraud I."/>
            <person name="Wattier R."/>
            <person name="Teixeira M."/>
            <person name="Grandjean F."/>
            <person name="Rigaud T."/>
            <person name="Cordaux R."/>
        </authorList>
    </citation>
    <scope>NUCLEOTIDE SEQUENCE [LARGE SCALE GENOMIC DNA]</scope>
    <source>
        <strain evidence="1">T1</strain>
        <tissue evidence="1">Spores</tissue>
    </source>
</reference>
<proteinExistence type="predicted"/>
<name>A0ABQ7HY87_9MICR</name>
<evidence type="ECO:0000313" key="2">
    <source>
        <dbReference type="Proteomes" id="UP001516464"/>
    </source>
</evidence>
<sequence>MECILIPESAKFIDKIIKDIAPISLVISISDSMLIQLVSCNNSLLTNVKLKDNFFEYFSVEKEFQFAIPKINFYMKNMRHLKLNLTEYLMKMEWKFDEYTYKREVYISDSSLQTILFQANHLIRLDHVVMMEMLKHFKCNRILLSFKNKFLKIANLDGKNKISASIEIDTDMNENVEVPLANFKKAFSCTEFIDSFTLCYEDGYSPLNFVINNSEYDISYFIAIFS</sequence>